<reference evidence="2 3" key="1">
    <citation type="submission" date="2019-01" db="EMBL/GenBank/DDBJ databases">
        <title>Sequencing of cultivated peanut Arachis hypogaea provides insights into genome evolution and oil improvement.</title>
        <authorList>
            <person name="Chen X."/>
        </authorList>
    </citation>
    <scope>NUCLEOTIDE SEQUENCE [LARGE SCALE GENOMIC DNA]</scope>
    <source>
        <strain evidence="3">cv. Fuhuasheng</strain>
        <tissue evidence="2">Leaves</tissue>
    </source>
</reference>
<dbReference type="PANTHER" id="PTHR33710">
    <property type="entry name" value="BNAC02G09200D PROTEIN"/>
    <property type="match status" value="1"/>
</dbReference>
<dbReference type="GO" id="GO:0003824">
    <property type="term" value="F:catalytic activity"/>
    <property type="evidence" value="ECO:0007669"/>
    <property type="project" value="InterPro"/>
</dbReference>
<feature type="domain" description="Endonuclease/exonuclease/phosphatase" evidence="1">
    <location>
        <begin position="14"/>
        <end position="131"/>
    </location>
</feature>
<dbReference type="EMBL" id="SDMP01000014">
    <property type="protein sequence ID" value="RYR15600.1"/>
    <property type="molecule type" value="Genomic_DNA"/>
</dbReference>
<sequence>MRVSFRNFDPWVLSAVYGSPNRIIRRSLWSSIISLAENNTHPWCLLGDFNSILHNHERRGGSTRVLAGACSEFQHCVSSCGLIDLGYDGWPFTRKRGNLVERLDRGLSNLDWQIRFPEARIIHLPPLKSDHNPICLQLETTSFPNRGRRPFRFQAAWLTYPDFKNVVNSSWSIENSWNNGISSFRDSLKKWNTNVFGNILKKKRKIIRRLQGITNTLDQGNNNFLEELRGQLWKEY</sequence>
<gene>
    <name evidence="2" type="ORF">Ahy_B04g072449</name>
</gene>
<comment type="caution">
    <text evidence="2">The sequence shown here is derived from an EMBL/GenBank/DDBJ whole genome shotgun (WGS) entry which is preliminary data.</text>
</comment>
<evidence type="ECO:0000259" key="1">
    <source>
        <dbReference type="Pfam" id="PF03372"/>
    </source>
</evidence>
<dbReference type="PANTHER" id="PTHR33710:SF71">
    <property type="entry name" value="ENDONUCLEASE_EXONUCLEASE_PHOSPHATASE DOMAIN-CONTAINING PROTEIN"/>
    <property type="match status" value="1"/>
</dbReference>
<name>A0A444ZN48_ARAHY</name>
<dbReference type="Proteomes" id="UP000289738">
    <property type="component" value="Chromosome B04"/>
</dbReference>
<protein>
    <recommendedName>
        <fullName evidence="1">Endonuclease/exonuclease/phosphatase domain-containing protein</fullName>
    </recommendedName>
</protein>
<dbReference type="SUPFAM" id="SSF56219">
    <property type="entry name" value="DNase I-like"/>
    <property type="match status" value="1"/>
</dbReference>
<dbReference type="AlphaFoldDB" id="A0A444ZN48"/>
<dbReference type="STRING" id="3818.A0A444ZN48"/>
<organism evidence="2 3">
    <name type="scientific">Arachis hypogaea</name>
    <name type="common">Peanut</name>
    <dbReference type="NCBI Taxonomy" id="3818"/>
    <lineage>
        <taxon>Eukaryota</taxon>
        <taxon>Viridiplantae</taxon>
        <taxon>Streptophyta</taxon>
        <taxon>Embryophyta</taxon>
        <taxon>Tracheophyta</taxon>
        <taxon>Spermatophyta</taxon>
        <taxon>Magnoliopsida</taxon>
        <taxon>eudicotyledons</taxon>
        <taxon>Gunneridae</taxon>
        <taxon>Pentapetalae</taxon>
        <taxon>rosids</taxon>
        <taxon>fabids</taxon>
        <taxon>Fabales</taxon>
        <taxon>Fabaceae</taxon>
        <taxon>Papilionoideae</taxon>
        <taxon>50 kb inversion clade</taxon>
        <taxon>dalbergioids sensu lato</taxon>
        <taxon>Dalbergieae</taxon>
        <taxon>Pterocarpus clade</taxon>
        <taxon>Arachis</taxon>
    </lineage>
</organism>
<evidence type="ECO:0000313" key="3">
    <source>
        <dbReference type="Proteomes" id="UP000289738"/>
    </source>
</evidence>
<dbReference type="Pfam" id="PF03372">
    <property type="entry name" value="Exo_endo_phos"/>
    <property type="match status" value="1"/>
</dbReference>
<dbReference type="InterPro" id="IPR036691">
    <property type="entry name" value="Endo/exonu/phosph_ase_sf"/>
</dbReference>
<dbReference type="Gene3D" id="3.60.10.10">
    <property type="entry name" value="Endonuclease/exonuclease/phosphatase"/>
    <property type="match status" value="1"/>
</dbReference>
<keyword evidence="3" id="KW-1185">Reference proteome</keyword>
<proteinExistence type="predicted"/>
<accession>A0A444ZN48</accession>
<dbReference type="InterPro" id="IPR005135">
    <property type="entry name" value="Endo/exonuclease/phosphatase"/>
</dbReference>
<evidence type="ECO:0000313" key="2">
    <source>
        <dbReference type="EMBL" id="RYR15600.1"/>
    </source>
</evidence>